<evidence type="ECO:0000256" key="2">
    <source>
        <dbReference type="PIRSR" id="PIRSR006386-1"/>
    </source>
</evidence>
<dbReference type="GO" id="GO:0018845">
    <property type="term" value="F:2-hydroxychromene-2-carboxylate isomerase activity"/>
    <property type="evidence" value="ECO:0007669"/>
    <property type="project" value="UniProtKB-UniRule"/>
</dbReference>
<keyword evidence="1 4" id="KW-0413">Isomerase</keyword>
<dbReference type="PIRSF" id="PIRSF006386">
    <property type="entry name" value="HCCAis_GSTk"/>
    <property type="match status" value="1"/>
</dbReference>
<dbReference type="SUPFAM" id="SSF52833">
    <property type="entry name" value="Thioredoxin-like"/>
    <property type="match status" value="1"/>
</dbReference>
<dbReference type="GO" id="GO:0004364">
    <property type="term" value="F:glutathione transferase activity"/>
    <property type="evidence" value="ECO:0007669"/>
    <property type="project" value="TreeGrafter"/>
</dbReference>
<dbReference type="InterPro" id="IPR051924">
    <property type="entry name" value="GST_Kappa/NadH"/>
</dbReference>
<dbReference type="EC" id="5.99.1.4" evidence="1"/>
<dbReference type="GO" id="GO:0004602">
    <property type="term" value="F:glutathione peroxidase activity"/>
    <property type="evidence" value="ECO:0007669"/>
    <property type="project" value="TreeGrafter"/>
</dbReference>
<feature type="active site" description="Nucleophile" evidence="2">
    <location>
        <position position="34"/>
    </location>
</feature>
<dbReference type="InterPro" id="IPR014440">
    <property type="entry name" value="HCCAis_GSTk"/>
</dbReference>
<comment type="catalytic activity">
    <reaction evidence="1">
        <text>2-hydroxychromene-2-carboxylate = (3E)-4-(2-hydroxyphenyl)-2-oxobut-3-enoate</text>
        <dbReference type="Rhea" id="RHEA:27401"/>
        <dbReference type="ChEBI" id="CHEBI:59350"/>
        <dbReference type="ChEBI" id="CHEBI:59353"/>
        <dbReference type="EC" id="5.99.1.4"/>
    </reaction>
</comment>
<dbReference type="Pfam" id="PF01323">
    <property type="entry name" value="DSBA"/>
    <property type="match status" value="1"/>
</dbReference>
<dbReference type="GO" id="GO:0006749">
    <property type="term" value="P:glutathione metabolic process"/>
    <property type="evidence" value="ECO:0007669"/>
    <property type="project" value="TreeGrafter"/>
</dbReference>
<dbReference type="CDD" id="cd03022">
    <property type="entry name" value="DsbA_HCCA_Iso"/>
    <property type="match status" value="1"/>
</dbReference>
<organism evidence="4 5">
    <name type="scientific">Roseibium aggregatum</name>
    <dbReference type="NCBI Taxonomy" id="187304"/>
    <lineage>
        <taxon>Bacteria</taxon>
        <taxon>Pseudomonadati</taxon>
        <taxon>Pseudomonadota</taxon>
        <taxon>Alphaproteobacteria</taxon>
        <taxon>Hyphomicrobiales</taxon>
        <taxon>Stappiaceae</taxon>
        <taxon>Roseibium</taxon>
    </lineage>
</organism>
<keyword evidence="5" id="KW-1185">Reference proteome</keyword>
<evidence type="ECO:0000259" key="3">
    <source>
        <dbReference type="Pfam" id="PF01323"/>
    </source>
</evidence>
<dbReference type="EMBL" id="CXST01000003">
    <property type="protein sequence ID" value="CTQ46201.1"/>
    <property type="molecule type" value="Genomic_DNA"/>
</dbReference>
<evidence type="ECO:0000313" key="4">
    <source>
        <dbReference type="EMBL" id="CTQ46201.1"/>
    </source>
</evidence>
<dbReference type="AlphaFoldDB" id="A0A0M6YB18"/>
<accession>A0A0M6YB18</accession>
<dbReference type="InterPro" id="IPR044087">
    <property type="entry name" value="NahD-like"/>
</dbReference>
<proteinExistence type="inferred from homology"/>
<reference evidence="5" key="1">
    <citation type="submission" date="2015-07" db="EMBL/GenBank/DDBJ databases">
        <authorList>
            <person name="Rodrigo-Torres Lidia"/>
            <person name="Arahal R.David."/>
        </authorList>
    </citation>
    <scope>NUCLEOTIDE SEQUENCE [LARGE SCALE GENOMIC DNA]</scope>
    <source>
        <strain evidence="5">CECT 4801</strain>
    </source>
</reference>
<dbReference type="GO" id="GO:1901170">
    <property type="term" value="P:naphthalene catabolic process"/>
    <property type="evidence" value="ECO:0007669"/>
    <property type="project" value="InterPro"/>
</dbReference>
<dbReference type="InterPro" id="IPR036249">
    <property type="entry name" value="Thioredoxin-like_sf"/>
</dbReference>
<dbReference type="Proteomes" id="UP000048926">
    <property type="component" value="Unassembled WGS sequence"/>
</dbReference>
<dbReference type="PANTHER" id="PTHR42943:SF2">
    <property type="entry name" value="GLUTATHIONE S-TRANSFERASE KAPPA 1"/>
    <property type="match status" value="1"/>
</dbReference>
<dbReference type="Gene3D" id="3.40.30.10">
    <property type="entry name" value="Glutaredoxin"/>
    <property type="match status" value="1"/>
</dbReference>
<sequence>MKNSQPPAAPTGTNIVSLRQDRKPVVEFWYEFASTYSYLSAMRIETLASDYGVEIAWRPFLLGPIFKKQGWPTSPFNLYPAKGHYMWRDMERLCRQYGLPFTLPSPFPQDALLAARIAHAAQNQPWIGAFTRAVFIAEFGQGLNIADESLMAELLLEIGAPARTALSTAHSRENKISLRAAVTEAEKLGIFGAPSFVIPGGDLYWGDDRLEQALEAAGNLVETDA</sequence>
<dbReference type="RefSeq" id="WP_228932301.1">
    <property type="nucleotide sequence ID" value="NZ_CP045617.1"/>
</dbReference>
<evidence type="ECO:0000256" key="1">
    <source>
        <dbReference type="PIRNR" id="PIRNR006386"/>
    </source>
</evidence>
<feature type="domain" description="DSBA-like thioredoxin" evidence="3">
    <location>
        <begin position="25"/>
        <end position="215"/>
    </location>
</feature>
<name>A0A0M6YB18_9HYPH</name>
<gene>
    <name evidence="4" type="primary">nahD</name>
    <name evidence="4" type="ORF">LAL4801_04658</name>
</gene>
<protein>
    <recommendedName>
        <fullName evidence="1">2-hydroxychromene-2-carboxylate isomerase</fullName>
        <ecNumber evidence="1">5.99.1.4</ecNumber>
    </recommendedName>
</protein>
<dbReference type="STRING" id="187304.B0E33_13600"/>
<dbReference type="InterPro" id="IPR001853">
    <property type="entry name" value="DSBA-like_thioredoxin_dom"/>
</dbReference>
<dbReference type="PANTHER" id="PTHR42943">
    <property type="entry name" value="GLUTATHIONE S-TRANSFERASE KAPPA"/>
    <property type="match status" value="1"/>
</dbReference>
<evidence type="ECO:0000313" key="5">
    <source>
        <dbReference type="Proteomes" id="UP000048926"/>
    </source>
</evidence>
<comment type="similarity">
    <text evidence="1">Belongs to the GST superfamily. NadH family.</text>
</comment>